<dbReference type="PROSITE" id="PS50012">
    <property type="entry name" value="RCC1_3"/>
    <property type="match status" value="4"/>
</dbReference>
<dbReference type="GeneID" id="28834368"/>
<keyword evidence="2" id="KW-0677">Repeat</keyword>
<reference evidence="5 6" key="1">
    <citation type="submission" date="2016-03" db="EMBL/GenBank/DDBJ databases">
        <title>Comparative genomics of Pseudogymnoascus destructans, the fungus causing white-nose syndrome of bats.</title>
        <authorList>
            <person name="Palmer J.M."/>
            <person name="Drees K.P."/>
            <person name="Foster J.T."/>
            <person name="Lindner D.L."/>
        </authorList>
    </citation>
    <scope>NUCLEOTIDE SEQUENCE [LARGE SCALE GENOMIC DNA]</scope>
    <source>
        <strain evidence="5 6">UAMH 10579</strain>
    </source>
</reference>
<dbReference type="Pfam" id="PF25390">
    <property type="entry name" value="WD40_RLD"/>
    <property type="match status" value="1"/>
</dbReference>
<dbReference type="Gene3D" id="2.130.10.30">
    <property type="entry name" value="Regulator of chromosome condensation 1/beta-lactamase-inhibitor protein II"/>
    <property type="match status" value="2"/>
</dbReference>
<feature type="repeat" description="RCC1" evidence="3">
    <location>
        <begin position="213"/>
        <end position="267"/>
    </location>
</feature>
<dbReference type="SUPFAM" id="SSF50985">
    <property type="entry name" value="RCC1/BLIP-II"/>
    <property type="match status" value="1"/>
</dbReference>
<dbReference type="PANTHER" id="PTHR45982:SF1">
    <property type="entry name" value="REGULATOR OF CHROMOSOME CONDENSATION"/>
    <property type="match status" value="1"/>
</dbReference>
<gene>
    <name evidence="5" type="ORF">VE01_00982</name>
</gene>
<dbReference type="InterPro" id="IPR000408">
    <property type="entry name" value="Reg_chr_condens"/>
</dbReference>
<dbReference type="EMBL" id="KV460207">
    <property type="protein sequence ID" value="OBU01175.2"/>
    <property type="molecule type" value="Genomic_DNA"/>
</dbReference>
<evidence type="ECO:0000256" key="3">
    <source>
        <dbReference type="PROSITE-ProRule" id="PRU00235"/>
    </source>
</evidence>
<dbReference type="RefSeq" id="XP_018134907.2">
    <property type="nucleotide sequence ID" value="XM_018270510.2"/>
</dbReference>
<keyword evidence="1" id="KW-0344">Guanine-nucleotide releasing factor</keyword>
<feature type="domain" description="RCC1-like" evidence="4">
    <location>
        <begin position="67"/>
        <end position="447"/>
    </location>
</feature>
<evidence type="ECO:0000256" key="1">
    <source>
        <dbReference type="ARBA" id="ARBA00022658"/>
    </source>
</evidence>
<dbReference type="InterPro" id="IPR051553">
    <property type="entry name" value="Ran_GTPase-activating"/>
</dbReference>
<protein>
    <recommendedName>
        <fullName evidence="4">RCC1-like domain-containing protein</fullName>
    </recommendedName>
</protein>
<accession>A0A2P2SY46</accession>
<evidence type="ECO:0000313" key="5">
    <source>
        <dbReference type="EMBL" id="OBU01175.2"/>
    </source>
</evidence>
<dbReference type="STRING" id="342668.A0A2P2SY46"/>
<proteinExistence type="predicted"/>
<dbReference type="PRINTS" id="PR00633">
    <property type="entry name" value="RCCNDNSATION"/>
</dbReference>
<dbReference type="PANTHER" id="PTHR45982">
    <property type="entry name" value="REGULATOR OF CHROMOSOME CONDENSATION"/>
    <property type="match status" value="1"/>
</dbReference>
<name>A0A2P2SY46_9PEZI</name>
<sequence>MREKIVCCGVCESESVAQGANADKIRTMHARRRHPYHITFSYKPNTILKSDTNVSEQRKLPTSKMGIYAIGSNGSGQLGIGHEEDVSVPKDAQFHASFPPTSGGPMTIRGGGNHTLLLTPTGMLLSSGAITHGARGRYFLPPTTTRSFSPVLLSFSASAEAEAQVPPDSDELWGPDAFKSAEADIKANPKVTHCAAMWESSVVVAADAAGKARDVYTFGMGQKGELGQGPLIIRSPRPELLPNFPPPDTEIVDLAACMGHVIAVLDNGDVYGWGNGRKGQLGELAEVVHEPRKIEGITFPVTRAVCGREFTYLLGAKGGGESAFLGKDKWDVKPPADADIKGWIDVGAGWGNIVLLKDNGNVLSWGRNDHGQCAPPDLPPVDKIAVGSEHTLALTRDGDVLAWGWGEHGNCGPGKEDVRVKDNVVASSKHLPEGSSIVSIGAGCATSWVCVLDG</sequence>
<dbReference type="InterPro" id="IPR058923">
    <property type="entry name" value="RCC1-like_dom"/>
</dbReference>
<reference evidence="6" key="2">
    <citation type="journal article" date="2018" name="Nat. Commun.">
        <title>Extreme sensitivity to ultraviolet light in the fungal pathogen causing white-nose syndrome of bats.</title>
        <authorList>
            <person name="Palmer J.M."/>
            <person name="Drees K.P."/>
            <person name="Foster J.T."/>
            <person name="Lindner D.L."/>
        </authorList>
    </citation>
    <scope>NUCLEOTIDE SEQUENCE [LARGE SCALE GENOMIC DNA]</scope>
    <source>
        <strain evidence="6">UAMH 10579</strain>
    </source>
</reference>
<feature type="repeat" description="RCC1" evidence="3">
    <location>
        <begin position="65"/>
        <end position="121"/>
    </location>
</feature>
<feature type="repeat" description="RCC1" evidence="3">
    <location>
        <begin position="268"/>
        <end position="317"/>
    </location>
</feature>
<organism evidence="5 6">
    <name type="scientific">Pseudogymnoascus verrucosus</name>
    <dbReference type="NCBI Taxonomy" id="342668"/>
    <lineage>
        <taxon>Eukaryota</taxon>
        <taxon>Fungi</taxon>
        <taxon>Dikarya</taxon>
        <taxon>Ascomycota</taxon>
        <taxon>Pezizomycotina</taxon>
        <taxon>Leotiomycetes</taxon>
        <taxon>Thelebolales</taxon>
        <taxon>Thelebolaceae</taxon>
        <taxon>Pseudogymnoascus</taxon>
    </lineage>
</organism>
<dbReference type="AlphaFoldDB" id="A0A2P2SY46"/>
<dbReference type="Proteomes" id="UP000091956">
    <property type="component" value="Unassembled WGS sequence"/>
</dbReference>
<evidence type="ECO:0000313" key="6">
    <source>
        <dbReference type="Proteomes" id="UP000091956"/>
    </source>
</evidence>
<dbReference type="InterPro" id="IPR009091">
    <property type="entry name" value="RCC1/BLIP-II"/>
</dbReference>
<feature type="repeat" description="RCC1" evidence="3">
    <location>
        <begin position="360"/>
        <end position="397"/>
    </location>
</feature>
<evidence type="ECO:0000259" key="4">
    <source>
        <dbReference type="Pfam" id="PF25390"/>
    </source>
</evidence>
<keyword evidence="6" id="KW-1185">Reference proteome</keyword>
<evidence type="ECO:0000256" key="2">
    <source>
        <dbReference type="ARBA" id="ARBA00022737"/>
    </source>
</evidence>